<dbReference type="Proteomes" id="UP000657385">
    <property type="component" value="Unassembled WGS sequence"/>
</dbReference>
<accession>A0A931B4J1</accession>
<evidence type="ECO:0000313" key="2">
    <source>
        <dbReference type="EMBL" id="MBF9068836.1"/>
    </source>
</evidence>
<dbReference type="EMBL" id="JADPRT010000004">
    <property type="protein sequence ID" value="MBF9068836.1"/>
    <property type="molecule type" value="Genomic_DNA"/>
</dbReference>
<name>A0A931B4J1_9ACTN</name>
<keyword evidence="1" id="KW-0812">Transmembrane</keyword>
<feature type="transmembrane region" description="Helical" evidence="1">
    <location>
        <begin position="58"/>
        <end position="81"/>
    </location>
</feature>
<protein>
    <submittedName>
        <fullName evidence="2">Uncharacterized protein</fullName>
    </submittedName>
</protein>
<organism evidence="2 3">
    <name type="scientific">Streptacidiphilus fuscans</name>
    <dbReference type="NCBI Taxonomy" id="2789292"/>
    <lineage>
        <taxon>Bacteria</taxon>
        <taxon>Bacillati</taxon>
        <taxon>Actinomycetota</taxon>
        <taxon>Actinomycetes</taxon>
        <taxon>Kitasatosporales</taxon>
        <taxon>Streptomycetaceae</taxon>
        <taxon>Streptacidiphilus</taxon>
    </lineage>
</organism>
<keyword evidence="1" id="KW-1133">Transmembrane helix</keyword>
<gene>
    <name evidence="2" type="ORF">I2501_12465</name>
</gene>
<keyword evidence="1" id="KW-0472">Membrane</keyword>
<dbReference type="RefSeq" id="WP_196193978.1">
    <property type="nucleotide sequence ID" value="NZ_JADPRT010000004.1"/>
</dbReference>
<evidence type="ECO:0000256" key="1">
    <source>
        <dbReference type="SAM" id="Phobius"/>
    </source>
</evidence>
<keyword evidence="3" id="KW-1185">Reference proteome</keyword>
<evidence type="ECO:0000313" key="3">
    <source>
        <dbReference type="Proteomes" id="UP000657385"/>
    </source>
</evidence>
<reference evidence="2" key="1">
    <citation type="submission" date="2020-11" db="EMBL/GenBank/DDBJ databases">
        <title>Isolation and identification of active actinomycetes.</title>
        <authorList>
            <person name="Yu B."/>
        </authorList>
    </citation>
    <scope>NUCLEOTIDE SEQUENCE</scope>
    <source>
        <strain evidence="2">NEAU-YB345</strain>
    </source>
</reference>
<comment type="caution">
    <text evidence="2">The sequence shown here is derived from an EMBL/GenBank/DDBJ whole genome shotgun (WGS) entry which is preliminary data.</text>
</comment>
<sequence>MGLIELAALPCIITFTLLAVGGTLLLAPTRAMRTLGDGFGFDGAAATRTAARRVPARIAGLLLCAYAVFLMANTLGLFRALHL</sequence>
<feature type="transmembrane region" description="Helical" evidence="1">
    <location>
        <begin position="6"/>
        <end position="27"/>
    </location>
</feature>
<proteinExistence type="predicted"/>
<dbReference type="AlphaFoldDB" id="A0A931B4J1"/>